<dbReference type="PANTHER" id="PTHR10697">
    <property type="entry name" value="MAMMALIAN EPENDYMIN-RELATED PROTEIN 1"/>
    <property type="match status" value="1"/>
</dbReference>
<dbReference type="AlphaFoldDB" id="A0AB34GJH9"/>
<evidence type="ECO:0000256" key="4">
    <source>
        <dbReference type="ARBA" id="ARBA00020678"/>
    </source>
</evidence>
<organism evidence="5 6">
    <name type="scientific">Eschrichtius robustus</name>
    <name type="common">California gray whale</name>
    <name type="synonym">Eschrichtius gibbosus</name>
    <dbReference type="NCBI Taxonomy" id="9764"/>
    <lineage>
        <taxon>Eukaryota</taxon>
        <taxon>Metazoa</taxon>
        <taxon>Chordata</taxon>
        <taxon>Craniata</taxon>
        <taxon>Vertebrata</taxon>
        <taxon>Euteleostomi</taxon>
        <taxon>Mammalia</taxon>
        <taxon>Eutheria</taxon>
        <taxon>Laurasiatheria</taxon>
        <taxon>Artiodactyla</taxon>
        <taxon>Whippomorpha</taxon>
        <taxon>Cetacea</taxon>
        <taxon>Mysticeti</taxon>
        <taxon>Eschrichtiidae</taxon>
        <taxon>Eschrichtius</taxon>
    </lineage>
</organism>
<dbReference type="GO" id="GO:0043202">
    <property type="term" value="C:lysosomal lumen"/>
    <property type="evidence" value="ECO:0007669"/>
    <property type="project" value="UniProtKB-SubCell"/>
</dbReference>
<dbReference type="InterPro" id="IPR001299">
    <property type="entry name" value="Ependymin"/>
</dbReference>
<evidence type="ECO:0000313" key="5">
    <source>
        <dbReference type="EMBL" id="KAJ8778665.1"/>
    </source>
</evidence>
<evidence type="ECO:0000256" key="3">
    <source>
        <dbReference type="ARBA" id="ARBA00010771"/>
    </source>
</evidence>
<dbReference type="PANTHER" id="PTHR10697:SF1">
    <property type="entry name" value="MAMMALIAN EPENDYMIN-RELATED PROTEIN 1"/>
    <property type="match status" value="1"/>
</dbReference>
<proteinExistence type="inferred from homology"/>
<evidence type="ECO:0000256" key="2">
    <source>
        <dbReference type="ARBA" id="ARBA00004227"/>
    </source>
</evidence>
<accession>A0AB34GJH9</accession>
<comment type="subcellular location">
    <subcellularLocation>
        <location evidence="2">Lysosome lumen</location>
    </subcellularLocation>
</comment>
<protein>
    <recommendedName>
        <fullName evidence="4">Mammalian ependymin-related protein 1</fullName>
    </recommendedName>
</protein>
<name>A0AB34GJH9_ESCRO</name>
<comment type="function">
    <text evidence="1">Binds anionic lipids and gangliosides at acidic pH.</text>
</comment>
<gene>
    <name evidence="5" type="ORF">J1605_013342</name>
</gene>
<dbReference type="EMBL" id="JAIQCJ010002240">
    <property type="protein sequence ID" value="KAJ8778665.1"/>
    <property type="molecule type" value="Genomic_DNA"/>
</dbReference>
<comment type="caution">
    <text evidence="5">The sequence shown here is derived from an EMBL/GenBank/DDBJ whole genome shotgun (WGS) entry which is preliminary data.</text>
</comment>
<evidence type="ECO:0000256" key="1">
    <source>
        <dbReference type="ARBA" id="ARBA00002024"/>
    </source>
</evidence>
<reference evidence="5 6" key="1">
    <citation type="submission" date="2022-11" db="EMBL/GenBank/DDBJ databases">
        <title>Whole genome sequence of Eschrichtius robustus ER-17-0199.</title>
        <authorList>
            <person name="Bruniche-Olsen A."/>
            <person name="Black A.N."/>
            <person name="Fields C.J."/>
            <person name="Walden K."/>
            <person name="Dewoody J.A."/>
        </authorList>
    </citation>
    <scope>NUCLEOTIDE SEQUENCE [LARGE SCALE GENOMIC DNA]</scope>
    <source>
        <strain evidence="5">ER-17-0199</strain>
        <tissue evidence="5">Blubber</tissue>
    </source>
</reference>
<dbReference type="GO" id="GO:0005576">
    <property type="term" value="C:extracellular region"/>
    <property type="evidence" value="ECO:0007669"/>
    <property type="project" value="InterPro"/>
</dbReference>
<comment type="similarity">
    <text evidence="3">Belongs to the ependymin family.</text>
</comment>
<dbReference type="GO" id="GO:0007160">
    <property type="term" value="P:cell-matrix adhesion"/>
    <property type="evidence" value="ECO:0007669"/>
    <property type="project" value="InterPro"/>
</dbReference>
<evidence type="ECO:0000313" key="6">
    <source>
        <dbReference type="Proteomes" id="UP001159641"/>
    </source>
</evidence>
<dbReference type="GO" id="GO:0005509">
    <property type="term" value="F:calcium ion binding"/>
    <property type="evidence" value="ECO:0007669"/>
    <property type="project" value="InterPro"/>
</dbReference>
<sequence>MPGRALLRVARGALGAWLLGGLWVWALGGLCGLGAAAPGPAAGGSPGAQRPCQAPQQWEGRQVLYRQSTGRYSRALLSYDGLNQRVRVLDERKALIPCKRYAGHRGAGPGEGEVGGFPAARGASLPSRTNFAERIAWGQHSRGLGGGWAHRGRPASWHSVRPRGAVAGEEMTGRALQAQVRPRSKAAESASWLLVPPSV</sequence>
<dbReference type="Proteomes" id="UP001159641">
    <property type="component" value="Unassembled WGS sequence"/>
</dbReference>
<keyword evidence="6" id="KW-1185">Reference proteome</keyword>